<sequence>MTQSNRKTATAGRQGLAADAGRFIYPFFMFHMLAFGLSGFFLAYGGDTPDLGFVYAHGGIAIVVYLAFYLVLFGIDQVKWMLINAGLGILGIYAQIGWILGRFGRRVEDYPWYVHVVPFLYYILYTFLLRQFLLDITRSRTDARRRAWVESGYVVVSLLVYAYLLWRAGPRQ</sequence>
<evidence type="ECO:0000313" key="2">
    <source>
        <dbReference type="EMBL" id="MEZ0475449.1"/>
    </source>
</evidence>
<evidence type="ECO:0000256" key="1">
    <source>
        <dbReference type="SAM" id="Phobius"/>
    </source>
</evidence>
<proteinExistence type="predicted"/>
<gene>
    <name evidence="2" type="ORF">AB6713_12625</name>
</gene>
<feature type="transmembrane region" description="Helical" evidence="1">
    <location>
        <begin position="23"/>
        <end position="46"/>
    </location>
</feature>
<evidence type="ECO:0000313" key="3">
    <source>
        <dbReference type="Proteomes" id="UP001566331"/>
    </source>
</evidence>
<keyword evidence="3" id="KW-1185">Reference proteome</keyword>
<keyword evidence="1" id="KW-0472">Membrane</keyword>
<organism evidence="2 3">
    <name type="scientific">Luteimonas salinilitoris</name>
    <dbReference type="NCBI Taxonomy" id="3237697"/>
    <lineage>
        <taxon>Bacteria</taxon>
        <taxon>Pseudomonadati</taxon>
        <taxon>Pseudomonadota</taxon>
        <taxon>Gammaproteobacteria</taxon>
        <taxon>Lysobacterales</taxon>
        <taxon>Lysobacteraceae</taxon>
        <taxon>Luteimonas</taxon>
    </lineage>
</organism>
<dbReference type="Proteomes" id="UP001566331">
    <property type="component" value="Unassembled WGS sequence"/>
</dbReference>
<dbReference type="EMBL" id="JBFWIC010000016">
    <property type="protein sequence ID" value="MEZ0475449.1"/>
    <property type="molecule type" value="Genomic_DNA"/>
</dbReference>
<protein>
    <submittedName>
        <fullName evidence="2">Uncharacterized protein</fullName>
    </submittedName>
</protein>
<feature type="transmembrane region" description="Helical" evidence="1">
    <location>
        <begin position="112"/>
        <end position="134"/>
    </location>
</feature>
<feature type="transmembrane region" description="Helical" evidence="1">
    <location>
        <begin position="52"/>
        <end position="73"/>
    </location>
</feature>
<feature type="transmembrane region" description="Helical" evidence="1">
    <location>
        <begin position="146"/>
        <end position="166"/>
    </location>
</feature>
<reference evidence="2 3" key="1">
    <citation type="submission" date="2024-07" db="EMBL/GenBank/DDBJ databases">
        <title>Luteimonas salilacus sp. nov., isolated from the shore soil of Salt Lake in Tibet of China.</title>
        <authorList>
            <person name="Zhang X."/>
            <person name="Li A."/>
        </authorList>
    </citation>
    <scope>NUCLEOTIDE SEQUENCE [LARGE SCALE GENOMIC DNA]</scope>
    <source>
        <strain evidence="2 3">B3-2-R+30</strain>
    </source>
</reference>
<comment type="caution">
    <text evidence="2">The sequence shown here is derived from an EMBL/GenBank/DDBJ whole genome shotgun (WGS) entry which is preliminary data.</text>
</comment>
<dbReference type="RefSeq" id="WP_370565190.1">
    <property type="nucleotide sequence ID" value="NZ_JBFWIB010000013.1"/>
</dbReference>
<name>A0ABV4HRR8_9GAMM</name>
<feature type="transmembrane region" description="Helical" evidence="1">
    <location>
        <begin position="80"/>
        <end position="100"/>
    </location>
</feature>
<accession>A0ABV4HRR8</accession>
<keyword evidence="1" id="KW-0812">Transmembrane</keyword>
<keyword evidence="1" id="KW-1133">Transmembrane helix</keyword>